<keyword evidence="2" id="KW-1185">Reference proteome</keyword>
<protein>
    <submittedName>
        <fullName evidence="1">Uncharacterized protein</fullName>
    </submittedName>
</protein>
<organism evidence="1 2">
    <name type="scientific">Pedobacter paludis</name>
    <dbReference type="NCBI Taxonomy" id="2203212"/>
    <lineage>
        <taxon>Bacteria</taxon>
        <taxon>Pseudomonadati</taxon>
        <taxon>Bacteroidota</taxon>
        <taxon>Sphingobacteriia</taxon>
        <taxon>Sphingobacteriales</taxon>
        <taxon>Sphingobacteriaceae</taxon>
        <taxon>Pedobacter</taxon>
    </lineage>
</organism>
<evidence type="ECO:0000313" key="1">
    <source>
        <dbReference type="EMBL" id="PWS30177.1"/>
    </source>
</evidence>
<dbReference type="AlphaFoldDB" id="A0A317EWE0"/>
<sequence length="95" mass="10829">MNITFRLTREKARLLDDILNEFGEEKIISTKRVLKLFKGKENLAVEYIALLVNLNLIKRIGIIEGKDFPTRLGKLPNAEDLMLIGGFADVHDMES</sequence>
<dbReference type="EMBL" id="QGNY01000008">
    <property type="protein sequence ID" value="PWS30177.1"/>
    <property type="molecule type" value="Genomic_DNA"/>
</dbReference>
<dbReference type="RefSeq" id="WP_109932146.1">
    <property type="nucleotide sequence ID" value="NZ_QGNY01000008.1"/>
</dbReference>
<name>A0A317EWE0_9SPHI</name>
<accession>A0A317EWE0</accession>
<dbReference type="Proteomes" id="UP000245391">
    <property type="component" value="Unassembled WGS sequence"/>
</dbReference>
<proteinExistence type="predicted"/>
<comment type="caution">
    <text evidence="1">The sequence shown here is derived from an EMBL/GenBank/DDBJ whole genome shotgun (WGS) entry which is preliminary data.</text>
</comment>
<evidence type="ECO:0000313" key="2">
    <source>
        <dbReference type="Proteomes" id="UP000245391"/>
    </source>
</evidence>
<dbReference type="OrthoDB" id="759215at2"/>
<reference evidence="2" key="1">
    <citation type="submission" date="2018-05" db="EMBL/GenBank/DDBJ databases">
        <title>Pedobacter paludis sp. nov., isolated from wetland soil.</title>
        <authorList>
            <person name="Zhang Y."/>
        </authorList>
    </citation>
    <scope>NUCLEOTIDE SEQUENCE [LARGE SCALE GENOMIC DNA]</scope>
    <source>
        <strain evidence="2">R-8</strain>
    </source>
</reference>
<gene>
    <name evidence="1" type="ORF">DF947_19645</name>
</gene>